<dbReference type="GO" id="GO:0003887">
    <property type="term" value="F:DNA-directed DNA polymerase activity"/>
    <property type="evidence" value="ECO:0007669"/>
    <property type="project" value="TreeGrafter"/>
</dbReference>
<evidence type="ECO:0008006" key="4">
    <source>
        <dbReference type="Google" id="ProtNLM"/>
    </source>
</evidence>
<dbReference type="Pfam" id="PF04081">
    <property type="entry name" value="DNA_pol_delta_4"/>
    <property type="match status" value="1"/>
</dbReference>
<dbReference type="GO" id="GO:0006261">
    <property type="term" value="P:DNA-templated DNA replication"/>
    <property type="evidence" value="ECO:0007669"/>
    <property type="project" value="TreeGrafter"/>
</dbReference>
<dbReference type="GO" id="GO:0000731">
    <property type="term" value="P:DNA synthesis involved in DNA repair"/>
    <property type="evidence" value="ECO:0007669"/>
    <property type="project" value="InterPro"/>
</dbReference>
<sequence>MPPKRKSSGPRAVPTRTPSNPQSTLSFHGKQNKVTKPGVAPATKQTKKDPARLEDTARAEIKTEATPDPEEPTTAETAITQQADDEARTLALPPAQHPHGAETHETLGGRAEESDVGATGGKSGAGWLADEEAQARSVTEAQIKLYWRQKEALRLAPRVHQEGMTVYEKVLREWDMSGQFGPCIGIARLKRWKRANALGLKPPVEVLAVLLREKEGGNGKAQRAYVDELMSSRFVET</sequence>
<dbReference type="PANTHER" id="PTHR14303">
    <property type="entry name" value="DNA POLYMERASE DELTA SUBUNIT 4"/>
    <property type="match status" value="1"/>
</dbReference>
<feature type="compositionally biased region" description="Basic and acidic residues" evidence="1">
    <location>
        <begin position="99"/>
        <end position="113"/>
    </location>
</feature>
<dbReference type="EMBL" id="JASUXU010000036">
    <property type="protein sequence ID" value="KAK0318515.1"/>
    <property type="molecule type" value="Genomic_DNA"/>
</dbReference>
<feature type="region of interest" description="Disordered" evidence="1">
    <location>
        <begin position="93"/>
        <end position="122"/>
    </location>
</feature>
<dbReference type="InterPro" id="IPR007218">
    <property type="entry name" value="DNA_pol_delta_4"/>
</dbReference>
<evidence type="ECO:0000256" key="1">
    <source>
        <dbReference type="SAM" id="MobiDB-lite"/>
    </source>
</evidence>
<comment type="caution">
    <text evidence="2">The sequence shown here is derived from an EMBL/GenBank/DDBJ whole genome shotgun (WGS) entry which is preliminary data.</text>
</comment>
<dbReference type="Proteomes" id="UP001168146">
    <property type="component" value="Unassembled WGS sequence"/>
</dbReference>
<gene>
    <name evidence="2" type="ORF">LTR82_010577</name>
</gene>
<feature type="compositionally biased region" description="Polar residues" evidence="1">
    <location>
        <begin position="16"/>
        <end position="26"/>
    </location>
</feature>
<evidence type="ECO:0000313" key="2">
    <source>
        <dbReference type="EMBL" id="KAK0318515.1"/>
    </source>
</evidence>
<dbReference type="AlphaFoldDB" id="A0AAN6FJ24"/>
<feature type="compositionally biased region" description="Basic and acidic residues" evidence="1">
    <location>
        <begin position="46"/>
        <end position="65"/>
    </location>
</feature>
<reference evidence="2" key="1">
    <citation type="submission" date="2021-12" db="EMBL/GenBank/DDBJ databases">
        <title>Black yeast isolated from Biological Soil Crust.</title>
        <authorList>
            <person name="Kurbessoian T."/>
        </authorList>
    </citation>
    <scope>NUCLEOTIDE SEQUENCE</scope>
    <source>
        <strain evidence="2">CCFEE 5208</strain>
    </source>
</reference>
<evidence type="ECO:0000313" key="3">
    <source>
        <dbReference type="Proteomes" id="UP001168146"/>
    </source>
</evidence>
<dbReference type="PANTHER" id="PTHR14303:SF0">
    <property type="entry name" value="DNA POLYMERASE DELTA SUBUNIT 4"/>
    <property type="match status" value="1"/>
</dbReference>
<accession>A0AAN6FJ24</accession>
<name>A0AAN6FJ24_9PEZI</name>
<feature type="region of interest" description="Disordered" evidence="1">
    <location>
        <begin position="1"/>
        <end position="76"/>
    </location>
</feature>
<proteinExistence type="predicted"/>
<organism evidence="2 3">
    <name type="scientific">Friedmanniomyces endolithicus</name>
    <dbReference type="NCBI Taxonomy" id="329885"/>
    <lineage>
        <taxon>Eukaryota</taxon>
        <taxon>Fungi</taxon>
        <taxon>Dikarya</taxon>
        <taxon>Ascomycota</taxon>
        <taxon>Pezizomycotina</taxon>
        <taxon>Dothideomycetes</taxon>
        <taxon>Dothideomycetidae</taxon>
        <taxon>Mycosphaerellales</taxon>
        <taxon>Teratosphaeriaceae</taxon>
        <taxon>Friedmanniomyces</taxon>
    </lineage>
</organism>
<dbReference type="GO" id="GO:0043625">
    <property type="term" value="C:delta DNA polymerase complex"/>
    <property type="evidence" value="ECO:0007669"/>
    <property type="project" value="TreeGrafter"/>
</dbReference>
<protein>
    <recommendedName>
        <fullName evidence="4">DNA polymerase delta subunit 4</fullName>
    </recommendedName>
</protein>